<sequence>MYGIRVARCELYWKAAMYIKIDVCDIAVIEVPVAIDLDRAYGRDLIMPYKIAEGFCHVMMETNLAEALSGAIPDGLFPLPDASEDYPLFLAGGEYVDVLQKLSVHNIVLVDFGLLE</sequence>
<protein>
    <submittedName>
        <fullName evidence="1">Uncharacterized protein</fullName>
    </submittedName>
</protein>
<comment type="caution">
    <text evidence="1">The sequence shown here is derived from an EMBL/GenBank/DDBJ whole genome shotgun (WGS) entry which is preliminary data.</text>
</comment>
<dbReference type="EMBL" id="MEWA01000009">
    <property type="protein sequence ID" value="OGC70234.1"/>
    <property type="molecule type" value="Genomic_DNA"/>
</dbReference>
<dbReference type="Proteomes" id="UP000179113">
    <property type="component" value="Unassembled WGS sequence"/>
</dbReference>
<organism evidence="1 2">
    <name type="scientific">candidate division WWE3 bacterium RIFOXYC1_FULL_39_7</name>
    <dbReference type="NCBI Taxonomy" id="1802643"/>
    <lineage>
        <taxon>Bacteria</taxon>
        <taxon>Katanobacteria</taxon>
    </lineage>
</organism>
<dbReference type="AlphaFoldDB" id="A0A1F4WLD1"/>
<accession>A0A1F4WLD1</accession>
<name>A0A1F4WLD1_UNCKA</name>
<evidence type="ECO:0000313" key="1">
    <source>
        <dbReference type="EMBL" id="OGC70234.1"/>
    </source>
</evidence>
<proteinExistence type="predicted"/>
<gene>
    <name evidence="1" type="ORF">A2415_01010</name>
</gene>
<reference evidence="1 2" key="1">
    <citation type="journal article" date="2016" name="Nat. Commun.">
        <title>Thousands of microbial genomes shed light on interconnected biogeochemical processes in an aquifer system.</title>
        <authorList>
            <person name="Anantharaman K."/>
            <person name="Brown C.T."/>
            <person name="Hug L.A."/>
            <person name="Sharon I."/>
            <person name="Castelle C.J."/>
            <person name="Probst A.J."/>
            <person name="Thomas B.C."/>
            <person name="Singh A."/>
            <person name="Wilkins M.J."/>
            <person name="Karaoz U."/>
            <person name="Brodie E.L."/>
            <person name="Williams K.H."/>
            <person name="Hubbard S.S."/>
            <person name="Banfield J.F."/>
        </authorList>
    </citation>
    <scope>NUCLEOTIDE SEQUENCE [LARGE SCALE GENOMIC DNA]</scope>
</reference>
<evidence type="ECO:0000313" key="2">
    <source>
        <dbReference type="Proteomes" id="UP000179113"/>
    </source>
</evidence>